<evidence type="ECO:0000256" key="2">
    <source>
        <dbReference type="ARBA" id="ARBA00022490"/>
    </source>
</evidence>
<keyword evidence="3" id="KW-0175">Coiled coil</keyword>
<proteinExistence type="predicted"/>
<feature type="coiled-coil region" evidence="3">
    <location>
        <begin position="309"/>
        <end position="368"/>
    </location>
</feature>
<dbReference type="GO" id="GO:0007017">
    <property type="term" value="P:microtubule-based process"/>
    <property type="evidence" value="ECO:0007669"/>
    <property type="project" value="InterPro"/>
</dbReference>
<dbReference type="Pfam" id="PF04912">
    <property type="entry name" value="Dynamitin"/>
    <property type="match status" value="1"/>
</dbReference>
<dbReference type="GO" id="GO:0005869">
    <property type="term" value="C:dynactin complex"/>
    <property type="evidence" value="ECO:0007669"/>
    <property type="project" value="InterPro"/>
</dbReference>
<comment type="subcellular location">
    <subcellularLocation>
        <location evidence="1">Cytoplasm</location>
    </subcellularLocation>
</comment>
<dbReference type="EMBL" id="CAMPGE010015015">
    <property type="protein sequence ID" value="CAI2373657.1"/>
    <property type="molecule type" value="Genomic_DNA"/>
</dbReference>
<keyword evidence="2" id="KW-0963">Cytoplasm</keyword>
<dbReference type="AlphaFoldDB" id="A0AAD2CXW2"/>
<gene>
    <name evidence="4" type="ORF">ECRASSUSDP1_LOCUS15003</name>
</gene>
<evidence type="ECO:0000256" key="3">
    <source>
        <dbReference type="SAM" id="Coils"/>
    </source>
</evidence>
<dbReference type="GO" id="GO:0005737">
    <property type="term" value="C:cytoplasm"/>
    <property type="evidence" value="ECO:0007669"/>
    <property type="project" value="UniProtKB-SubCell"/>
</dbReference>
<evidence type="ECO:0000256" key="1">
    <source>
        <dbReference type="ARBA" id="ARBA00004496"/>
    </source>
</evidence>
<name>A0AAD2CXW2_EUPCR</name>
<dbReference type="InterPro" id="IPR028133">
    <property type="entry name" value="Dynamitin"/>
</dbReference>
<accession>A0AAD2CXW2</accession>
<evidence type="ECO:0000313" key="5">
    <source>
        <dbReference type="Proteomes" id="UP001295684"/>
    </source>
</evidence>
<sequence>MDNNLEEIVLCSEEQEFTTEELNKKAEEKVSNFEIPEIELQEVVEAKEMRRKFAQYNNEDNRTFSLYKGTGEKEDRLTEPQIFEKLTSVQDELKGLEQEALKRNDIYSTKEDLQKNKGALQNILEMQRVVQAYLTSTDISETSVGKGISEILDKDSEISSNKAISEALGEIVDYTYQSNKVSGSESVIDLNEDTTSFIPEFIALEESISSLETVVGRPDQNAIPNVKLALENILYNIPPMDPKQLDSLKKFNAVLKKNFIDLVKEYNTMSSKSSHPLSEKQISTLYKIAQRAVQENDTIELIIERIKGIKKLHDQSPNLQTNMNQLQAKQKSISEITEKSKQEAKSLKAELKKEFDSILTDLDQCEADLNELTK</sequence>
<reference evidence="4" key="1">
    <citation type="submission" date="2023-07" db="EMBL/GenBank/DDBJ databases">
        <authorList>
            <consortium name="AG Swart"/>
            <person name="Singh M."/>
            <person name="Singh A."/>
            <person name="Seah K."/>
            <person name="Emmerich C."/>
        </authorList>
    </citation>
    <scope>NUCLEOTIDE SEQUENCE</scope>
    <source>
        <strain evidence="4">DP1</strain>
    </source>
</reference>
<protein>
    <submittedName>
        <fullName evidence="4">Uncharacterized protein</fullName>
    </submittedName>
</protein>
<keyword evidence="5" id="KW-1185">Reference proteome</keyword>
<evidence type="ECO:0000313" key="4">
    <source>
        <dbReference type="EMBL" id="CAI2373657.1"/>
    </source>
</evidence>
<comment type="caution">
    <text evidence="4">The sequence shown here is derived from an EMBL/GenBank/DDBJ whole genome shotgun (WGS) entry which is preliminary data.</text>
</comment>
<dbReference type="Proteomes" id="UP001295684">
    <property type="component" value="Unassembled WGS sequence"/>
</dbReference>
<organism evidence="4 5">
    <name type="scientific">Euplotes crassus</name>
    <dbReference type="NCBI Taxonomy" id="5936"/>
    <lineage>
        <taxon>Eukaryota</taxon>
        <taxon>Sar</taxon>
        <taxon>Alveolata</taxon>
        <taxon>Ciliophora</taxon>
        <taxon>Intramacronucleata</taxon>
        <taxon>Spirotrichea</taxon>
        <taxon>Hypotrichia</taxon>
        <taxon>Euplotida</taxon>
        <taxon>Euplotidae</taxon>
        <taxon>Moneuplotes</taxon>
    </lineage>
</organism>